<evidence type="ECO:0000313" key="4">
    <source>
        <dbReference type="Proteomes" id="UP000215305"/>
    </source>
</evidence>
<dbReference type="STRING" id="41047.A0A397GAA4"/>
<gene>
    <name evidence="3" type="ORF">CDV56_102770</name>
</gene>
<dbReference type="AlphaFoldDB" id="A0A397GAA4"/>
<dbReference type="Proteomes" id="UP000215305">
    <property type="component" value="Unassembled WGS sequence"/>
</dbReference>
<keyword evidence="4" id="KW-1185">Reference proteome</keyword>
<reference evidence="3" key="1">
    <citation type="submission" date="2018-08" db="EMBL/GenBank/DDBJ databases">
        <title>Draft genome sequence of azole-resistant Aspergillus thermomutatus (Neosartorya pseudofischeri) strain HMR AF 39, isolated from a human nasal aspirate.</title>
        <authorList>
            <person name="Parent-Michaud M."/>
            <person name="Dufresne P.J."/>
            <person name="Fournier E."/>
            <person name="Martineau C."/>
            <person name="Moreira S."/>
            <person name="Perkins V."/>
            <person name="De Repentigny L."/>
            <person name="Dufresne S.F."/>
        </authorList>
    </citation>
    <scope>NUCLEOTIDE SEQUENCE [LARGE SCALE GENOMIC DNA]</scope>
    <source>
        <strain evidence="3">HMR AF 39</strain>
    </source>
</reference>
<organism evidence="3 4">
    <name type="scientific">Aspergillus thermomutatus</name>
    <name type="common">Neosartorya pseudofischeri</name>
    <dbReference type="NCBI Taxonomy" id="41047"/>
    <lineage>
        <taxon>Eukaryota</taxon>
        <taxon>Fungi</taxon>
        <taxon>Dikarya</taxon>
        <taxon>Ascomycota</taxon>
        <taxon>Pezizomycotina</taxon>
        <taxon>Eurotiomycetes</taxon>
        <taxon>Eurotiomycetidae</taxon>
        <taxon>Eurotiales</taxon>
        <taxon>Aspergillaceae</taxon>
        <taxon>Aspergillus</taxon>
        <taxon>Aspergillus subgen. Fumigati</taxon>
    </lineage>
</organism>
<protein>
    <submittedName>
        <fullName evidence="3">Uncharacterized protein</fullName>
    </submittedName>
</protein>
<dbReference type="RefSeq" id="XP_026611744.1">
    <property type="nucleotide sequence ID" value="XM_026756389.1"/>
</dbReference>
<feature type="coiled-coil region" evidence="1">
    <location>
        <begin position="375"/>
        <end position="402"/>
    </location>
</feature>
<feature type="compositionally biased region" description="Polar residues" evidence="2">
    <location>
        <begin position="243"/>
        <end position="254"/>
    </location>
</feature>
<dbReference type="VEuPathDB" id="FungiDB:CDV56_102770"/>
<comment type="caution">
    <text evidence="3">The sequence shown here is derived from an EMBL/GenBank/DDBJ whole genome shotgun (WGS) entry which is preliminary data.</text>
</comment>
<accession>A0A397GAA4</accession>
<feature type="region of interest" description="Disordered" evidence="2">
    <location>
        <begin position="314"/>
        <end position="344"/>
    </location>
</feature>
<evidence type="ECO:0000256" key="2">
    <source>
        <dbReference type="SAM" id="MobiDB-lite"/>
    </source>
</evidence>
<dbReference type="OrthoDB" id="4471998at2759"/>
<evidence type="ECO:0000313" key="3">
    <source>
        <dbReference type="EMBL" id="RHZ47881.1"/>
    </source>
</evidence>
<feature type="region of interest" description="Disordered" evidence="2">
    <location>
        <begin position="239"/>
        <end position="273"/>
    </location>
</feature>
<dbReference type="EMBL" id="NKHU02000210">
    <property type="protein sequence ID" value="RHZ47881.1"/>
    <property type="molecule type" value="Genomic_DNA"/>
</dbReference>
<evidence type="ECO:0000256" key="1">
    <source>
        <dbReference type="SAM" id="Coils"/>
    </source>
</evidence>
<dbReference type="GeneID" id="38124744"/>
<sequence>MEMMAQEWKLVDTVWDYDVWGYPPACTRLSDAVVFKLLLKNIPKRRSERWPFDFNSRGQTRFEREPQGPTVWIERRGRYYYPEIGGRYVLGGEIARMMDSWFIEPPLYVTRRGSIYFGRVEVPSWAKDQGAIIISSRGVTCLTFDDEDRVSWDGMLGTPIIWAKEVSLEWPARLTRATVVTEVKTESGQLAIMVDYGSDEEPEDTQDSTEIIDVKEENIRIKSEVVSESQGLHLEDGTAAEPLTTTPQQPSAAHSKTPRMLKREPESHVNSHNKRRAEIIDVKKENIRIKSEGGNGSQELHLEDETAPKPLITTTQQPSAAHNKTPRMLKREPESHVTSHNKRRRAISSVLTQGGKTVSWVEMALKMIRQAASANREHQALIRSIREDVKSLQSKVDTLEASAPLPRALEDVRKLMAEHEDDVLGIEEIERTMKIVLQKLPS</sequence>
<name>A0A397GAA4_ASPTH</name>
<keyword evidence="1" id="KW-0175">Coiled coil</keyword>
<proteinExistence type="predicted"/>